<dbReference type="OrthoDB" id="649136at2"/>
<dbReference type="AlphaFoldDB" id="A0A2P8DD78"/>
<comment type="caution">
    <text evidence="2">The sequence shown here is derived from an EMBL/GenBank/DDBJ whole genome shotgun (WGS) entry which is preliminary data.</text>
</comment>
<evidence type="ECO:0008006" key="4">
    <source>
        <dbReference type="Google" id="ProtNLM"/>
    </source>
</evidence>
<dbReference type="Proteomes" id="UP000240572">
    <property type="component" value="Unassembled WGS sequence"/>
</dbReference>
<evidence type="ECO:0000313" key="2">
    <source>
        <dbReference type="EMBL" id="PSK95174.1"/>
    </source>
</evidence>
<evidence type="ECO:0000256" key="1">
    <source>
        <dbReference type="SAM" id="Phobius"/>
    </source>
</evidence>
<gene>
    <name evidence="2" type="ORF">B0I18_1011340</name>
</gene>
<dbReference type="RefSeq" id="WP_106521844.1">
    <property type="nucleotide sequence ID" value="NZ_PYGD01000001.1"/>
</dbReference>
<feature type="transmembrane region" description="Helical" evidence="1">
    <location>
        <begin position="85"/>
        <end position="105"/>
    </location>
</feature>
<keyword evidence="3" id="KW-1185">Reference proteome</keyword>
<organism evidence="2 3">
    <name type="scientific">Taibaiella chishuiensis</name>
    <dbReference type="NCBI Taxonomy" id="1434707"/>
    <lineage>
        <taxon>Bacteria</taxon>
        <taxon>Pseudomonadati</taxon>
        <taxon>Bacteroidota</taxon>
        <taxon>Chitinophagia</taxon>
        <taxon>Chitinophagales</taxon>
        <taxon>Chitinophagaceae</taxon>
        <taxon>Taibaiella</taxon>
    </lineage>
</organism>
<keyword evidence="1" id="KW-0812">Transmembrane</keyword>
<feature type="transmembrane region" description="Helical" evidence="1">
    <location>
        <begin position="145"/>
        <end position="164"/>
    </location>
</feature>
<feature type="transmembrane region" description="Helical" evidence="1">
    <location>
        <begin position="388"/>
        <end position="408"/>
    </location>
</feature>
<proteinExistence type="predicted"/>
<name>A0A2P8DD78_9BACT</name>
<feature type="transmembrane region" description="Helical" evidence="1">
    <location>
        <begin position="218"/>
        <end position="239"/>
    </location>
</feature>
<keyword evidence="1" id="KW-0472">Membrane</keyword>
<accession>A0A2P8DD78</accession>
<feature type="transmembrane region" description="Helical" evidence="1">
    <location>
        <begin position="294"/>
        <end position="319"/>
    </location>
</feature>
<feature type="transmembrane region" description="Helical" evidence="1">
    <location>
        <begin position="331"/>
        <end position="351"/>
    </location>
</feature>
<feature type="transmembrane region" description="Helical" evidence="1">
    <location>
        <begin position="12"/>
        <end position="29"/>
    </location>
</feature>
<dbReference type="EMBL" id="PYGD01000001">
    <property type="protein sequence ID" value="PSK95174.1"/>
    <property type="molecule type" value="Genomic_DNA"/>
</dbReference>
<reference evidence="2 3" key="1">
    <citation type="submission" date="2018-03" db="EMBL/GenBank/DDBJ databases">
        <title>Genomic Encyclopedia of Type Strains, Phase III (KMG-III): the genomes of soil and plant-associated and newly described type strains.</title>
        <authorList>
            <person name="Whitman W."/>
        </authorList>
    </citation>
    <scope>NUCLEOTIDE SEQUENCE [LARGE SCALE GENOMIC DNA]</scope>
    <source>
        <strain evidence="2 3">CGMCC 1.12700</strain>
    </source>
</reference>
<keyword evidence="1" id="KW-1133">Transmembrane helix</keyword>
<sequence>MNFPPLLAHKTARFFLFWIVATLIYLPAYQGGFYEDFHGILQYYRDNDFIGFSNIHGNINKHLYQGTHILLYGLLSLFGRAPLPWLLLFTALHAINAGMVFRFFSRLLAWFDWKNNQWAVFTATCFFLISPQASEIVIWKSCIHYLTATFIIFTILDWSLRYLADTSRTKYIWMSIGLFYLSTFMLELFLLIPVFIFLVVFALWYAKRIDLKTASKAVFRLVVPLVLLIIVYFVTQYFFSRNVLIRYQNSDTKKVNAAYVMGKTPIIVMSKLFKYPFDIFFAGHYLPLDIRQRIYAFAAHPVIVAINAIILFVVSLTGFIKYRKGSARMQLLYTLFALGLASCVIILPSWYFEGYPYRGSRYFYLPSAFFFIFLAACLYSLPARLRALRRTLIAAFGLVYLGCTLYAVHNVRITTKLFYGVLDHFHWQDSDPVVLLNIPSVYKGVGMMIANTEDDFNPHLQVFTGTSVKGQVYDVAAYNLADIDGGAHVTVLDSLQLKVTLNEADAWWCYANPVLKATDYENELYKVTYTDNDRSYILTFKEQPGEHTAILFQVGDQWKRVDMKQLHTVQR</sequence>
<feature type="transmembrane region" description="Helical" evidence="1">
    <location>
        <begin position="363"/>
        <end position="381"/>
    </location>
</feature>
<protein>
    <recommendedName>
        <fullName evidence="4">4-amino-4-deoxy-L-arabinose transferase-like glycosyltransferase</fullName>
    </recommendedName>
</protein>
<evidence type="ECO:0000313" key="3">
    <source>
        <dbReference type="Proteomes" id="UP000240572"/>
    </source>
</evidence>
<feature type="transmembrane region" description="Helical" evidence="1">
    <location>
        <begin position="184"/>
        <end position="206"/>
    </location>
</feature>